<reference evidence="1 2" key="1">
    <citation type="submission" date="2016-04" db="EMBL/GenBank/DDBJ databases">
        <title>A degradative enzymes factory behind the ericoid mycorrhizal symbiosis.</title>
        <authorList>
            <consortium name="DOE Joint Genome Institute"/>
            <person name="Martino E."/>
            <person name="Morin E."/>
            <person name="Grelet G."/>
            <person name="Kuo A."/>
            <person name="Kohler A."/>
            <person name="Daghino S."/>
            <person name="Barry K."/>
            <person name="Choi C."/>
            <person name="Cichocki N."/>
            <person name="Clum A."/>
            <person name="Copeland A."/>
            <person name="Hainaut M."/>
            <person name="Haridas S."/>
            <person name="Labutti K."/>
            <person name="Lindquist E."/>
            <person name="Lipzen A."/>
            <person name="Khouja H.-R."/>
            <person name="Murat C."/>
            <person name="Ohm R."/>
            <person name="Olson A."/>
            <person name="Spatafora J."/>
            <person name="Veneault-Fourrey C."/>
            <person name="Henrissat B."/>
            <person name="Grigoriev I."/>
            <person name="Martin F."/>
            <person name="Perotto S."/>
        </authorList>
    </citation>
    <scope>NUCLEOTIDE SEQUENCE [LARGE SCALE GENOMIC DNA]</scope>
    <source>
        <strain evidence="1 2">F</strain>
    </source>
</reference>
<proteinExistence type="predicted"/>
<dbReference type="EMBL" id="KZ613983">
    <property type="protein sequence ID" value="PMD28833.1"/>
    <property type="molecule type" value="Genomic_DNA"/>
</dbReference>
<dbReference type="InterPro" id="IPR032675">
    <property type="entry name" value="LRR_dom_sf"/>
</dbReference>
<name>A0A2J6QRE5_HYAVF</name>
<dbReference type="OrthoDB" id="5213490at2759"/>
<dbReference type="SUPFAM" id="SSF52058">
    <property type="entry name" value="L domain-like"/>
    <property type="match status" value="1"/>
</dbReference>
<accession>A0A2J6QRE5</accession>
<protein>
    <recommendedName>
        <fullName evidence="3">F-box domain-containing protein</fullName>
    </recommendedName>
</protein>
<evidence type="ECO:0008006" key="3">
    <source>
        <dbReference type="Google" id="ProtNLM"/>
    </source>
</evidence>
<evidence type="ECO:0000313" key="1">
    <source>
        <dbReference type="EMBL" id="PMD28833.1"/>
    </source>
</evidence>
<dbReference type="Proteomes" id="UP000235786">
    <property type="component" value="Unassembled WGS sequence"/>
</dbReference>
<gene>
    <name evidence="1" type="ORF">L207DRAFT_446485</name>
</gene>
<dbReference type="AlphaFoldDB" id="A0A2J6QRE5"/>
<evidence type="ECO:0000313" key="2">
    <source>
        <dbReference type="Proteomes" id="UP000235786"/>
    </source>
</evidence>
<dbReference type="Gene3D" id="3.80.10.10">
    <property type="entry name" value="Ribonuclease Inhibitor"/>
    <property type="match status" value="1"/>
</dbReference>
<organism evidence="1 2">
    <name type="scientific">Hyaloscypha variabilis (strain UAMH 11265 / GT02V1 / F)</name>
    <name type="common">Meliniomyces variabilis</name>
    <dbReference type="NCBI Taxonomy" id="1149755"/>
    <lineage>
        <taxon>Eukaryota</taxon>
        <taxon>Fungi</taxon>
        <taxon>Dikarya</taxon>
        <taxon>Ascomycota</taxon>
        <taxon>Pezizomycotina</taxon>
        <taxon>Leotiomycetes</taxon>
        <taxon>Helotiales</taxon>
        <taxon>Hyaloscyphaceae</taxon>
        <taxon>Hyaloscypha</taxon>
        <taxon>Hyaloscypha variabilis</taxon>
    </lineage>
</organism>
<keyword evidence="2" id="KW-1185">Reference proteome</keyword>
<sequence>MSLPTYEDTVKGPNKLTLVAPYFDRVSLLAASRVCKEWHSIFIAELWNDPIKMTAQTRTPFAKTHLFFTRLNTFPEDRRNSVLTLDFRPLKSLERRFLQDLARHNQVITPTYIMRFISLFDNLRFLIMDNMGRNDYAIPPSDETRQPDENSKLLLLSFASIPPLDYNLFISTPILYNIMYLDLSYTFNTQAWKSLLSFHALDNLRILKLRGLRLTDQSLPFDSLRTWLRLWSLDLRDNSLTDQTIDFLLKECFAPTTPPTSTIAVDSDESLYEEPPIYHHRDEPDPSDPSYNAEIPLRPDATDSFISYMKRYANLTASSSIILAERDPIRKSTGLTHLYISSNSFTSKGIRKLLSSTNRLQVLDVGTVSANRRSDYYLPNTTPFAQPNTAPLLDRRAGARIEHLRIHHSLITCIPTIVQGHVDLRYTPQHLHKAEKFGDLELQSAAFSPLNNYRLTSLTLTDIPLKSTGPTINRLITFIRACARQEAILLSASTSGPRKTRHSPRLLPGLRKLRLEFLHARSDCEDTGPSVSGDQDADEFQAQSQGDFSFFADEKVTSPIGSSRRSSIFSTKSSIAEVVETRDVCEELKIFRQRETPRWSGRLELVVPSRR</sequence>